<sequence length="186" mass="21457">MVEVHNDETSADPPTTSIERQMQVITTSIQDLPRETTRQNKELWYAIRKGPPTPHDDNQPSLQKENRIDDQETDSQQVTRHKDDEVQKTPSPNRYREESASSFAHPSRQRPDRFVRLSKQPDRSARSSRGPDDKTARLEEELHEMKKQMGDMKNSLKAKAAHNLDNLVHRADSPFIPRIANFPLPS</sequence>
<reference evidence="2" key="1">
    <citation type="submission" date="2018-02" db="EMBL/GenBank/DDBJ databases">
        <authorList>
            <person name="Cohen D.B."/>
            <person name="Kent A.D."/>
        </authorList>
    </citation>
    <scope>NUCLEOTIDE SEQUENCE</scope>
</reference>
<name>A0A2N9J6V6_FAGSY</name>
<feature type="region of interest" description="Disordered" evidence="1">
    <location>
        <begin position="1"/>
        <end position="139"/>
    </location>
</feature>
<evidence type="ECO:0000256" key="1">
    <source>
        <dbReference type="SAM" id="MobiDB-lite"/>
    </source>
</evidence>
<protein>
    <submittedName>
        <fullName evidence="2">Uncharacterized protein</fullName>
    </submittedName>
</protein>
<accession>A0A2N9J6V6</accession>
<feature type="compositionally biased region" description="Basic and acidic residues" evidence="1">
    <location>
        <begin position="54"/>
        <end position="70"/>
    </location>
</feature>
<dbReference type="AlphaFoldDB" id="A0A2N9J6V6"/>
<proteinExistence type="predicted"/>
<evidence type="ECO:0000313" key="2">
    <source>
        <dbReference type="EMBL" id="SPD33146.1"/>
    </source>
</evidence>
<organism evidence="2">
    <name type="scientific">Fagus sylvatica</name>
    <name type="common">Beechnut</name>
    <dbReference type="NCBI Taxonomy" id="28930"/>
    <lineage>
        <taxon>Eukaryota</taxon>
        <taxon>Viridiplantae</taxon>
        <taxon>Streptophyta</taxon>
        <taxon>Embryophyta</taxon>
        <taxon>Tracheophyta</taxon>
        <taxon>Spermatophyta</taxon>
        <taxon>Magnoliopsida</taxon>
        <taxon>eudicotyledons</taxon>
        <taxon>Gunneridae</taxon>
        <taxon>Pentapetalae</taxon>
        <taxon>rosids</taxon>
        <taxon>fabids</taxon>
        <taxon>Fagales</taxon>
        <taxon>Fagaceae</taxon>
        <taxon>Fagus</taxon>
    </lineage>
</organism>
<dbReference type="EMBL" id="OIVN01006438">
    <property type="protein sequence ID" value="SPD33146.1"/>
    <property type="molecule type" value="Genomic_DNA"/>
</dbReference>
<feature type="compositionally biased region" description="Basic and acidic residues" evidence="1">
    <location>
        <begin position="109"/>
        <end position="139"/>
    </location>
</feature>
<gene>
    <name evidence="2" type="ORF">FSB_LOCUS61028</name>
</gene>
<feature type="compositionally biased region" description="Polar residues" evidence="1">
    <location>
        <begin position="12"/>
        <end position="30"/>
    </location>
</feature>
<feature type="compositionally biased region" description="Basic and acidic residues" evidence="1">
    <location>
        <begin position="32"/>
        <end position="41"/>
    </location>
</feature>